<dbReference type="EMBL" id="QZBD01000265">
    <property type="protein sequence ID" value="THY22392.1"/>
    <property type="molecule type" value="Genomic_DNA"/>
</dbReference>
<dbReference type="AlphaFoldDB" id="A0A4S9L1U6"/>
<evidence type="ECO:0000259" key="1">
    <source>
        <dbReference type="Pfam" id="PF01814"/>
    </source>
</evidence>
<dbReference type="InterPro" id="IPR012312">
    <property type="entry name" value="Hemerythrin-like"/>
</dbReference>
<dbReference type="CDD" id="cd12108">
    <property type="entry name" value="Hr-like"/>
    <property type="match status" value="1"/>
</dbReference>
<dbReference type="Proteomes" id="UP000306584">
    <property type="component" value="Unassembled WGS sequence"/>
</dbReference>
<proteinExistence type="predicted"/>
<dbReference type="Gene3D" id="1.20.120.520">
    <property type="entry name" value="nmb1532 protein domain like"/>
    <property type="match status" value="1"/>
</dbReference>
<name>A0A4S9L1U6_AURPU</name>
<sequence length="265" mass="30796">MSHPWADQPYSLINTKPFSQDVRQLTLQAVSLSYMKLDFQSSHAAYYVATQMALAHNGIIRGLNSIYLQAPNLPANDTVVARDFLIYCQCWSESMHHHHDAEEEIFFPDIENVTSVKGVMEQNVEQHRAFTPGFDKFYDYCKTCPPKDYDGAKLRSLVQDFAEPLVKHLHDEIETLRALDKYDSKRVKQAYGRLEKSLMATDNYRIAPLVFGTADRKYEGGIHNFPAVPFFVPYIINYVFGMRYRGVWRFNPCTSWRDRRELAYV</sequence>
<dbReference type="PANTHER" id="PTHR38048">
    <property type="entry name" value="EXPRESSED PROTEIN"/>
    <property type="match status" value="1"/>
</dbReference>
<dbReference type="InterPro" id="IPR053206">
    <property type="entry name" value="Dimeric_xanthone_biosynth"/>
</dbReference>
<evidence type="ECO:0000313" key="2">
    <source>
        <dbReference type="EMBL" id="THY22392.1"/>
    </source>
</evidence>
<gene>
    <name evidence="2" type="ORF">D6D01_06326</name>
</gene>
<accession>A0A4S9L1U6</accession>
<dbReference type="PANTHER" id="PTHR38048:SF2">
    <property type="entry name" value="HEMERYTHRIN-LIKE DOMAIN-CONTAINING PROTEIN"/>
    <property type="match status" value="1"/>
</dbReference>
<feature type="domain" description="Hemerythrin-like" evidence="1">
    <location>
        <begin position="52"/>
        <end position="176"/>
    </location>
</feature>
<evidence type="ECO:0000313" key="3">
    <source>
        <dbReference type="Proteomes" id="UP000306584"/>
    </source>
</evidence>
<dbReference type="Pfam" id="PF01814">
    <property type="entry name" value="Hemerythrin"/>
    <property type="match status" value="1"/>
</dbReference>
<organism evidence="2 3">
    <name type="scientific">Aureobasidium pullulans</name>
    <name type="common">Black yeast</name>
    <name type="synonym">Pullularia pullulans</name>
    <dbReference type="NCBI Taxonomy" id="5580"/>
    <lineage>
        <taxon>Eukaryota</taxon>
        <taxon>Fungi</taxon>
        <taxon>Dikarya</taxon>
        <taxon>Ascomycota</taxon>
        <taxon>Pezizomycotina</taxon>
        <taxon>Dothideomycetes</taxon>
        <taxon>Dothideomycetidae</taxon>
        <taxon>Dothideales</taxon>
        <taxon>Saccotheciaceae</taxon>
        <taxon>Aureobasidium</taxon>
    </lineage>
</organism>
<comment type="caution">
    <text evidence="2">The sequence shown here is derived from an EMBL/GenBank/DDBJ whole genome shotgun (WGS) entry which is preliminary data.</text>
</comment>
<reference evidence="2 3" key="1">
    <citation type="submission" date="2018-10" db="EMBL/GenBank/DDBJ databases">
        <title>Fifty Aureobasidium pullulans genomes reveal a recombining polyextremotolerant generalist.</title>
        <authorList>
            <person name="Gostincar C."/>
            <person name="Turk M."/>
            <person name="Zajc J."/>
            <person name="Gunde-Cimerman N."/>
        </authorList>
    </citation>
    <scope>NUCLEOTIDE SEQUENCE [LARGE SCALE GENOMIC DNA]</scope>
    <source>
        <strain evidence="2 3">EXF-6604</strain>
    </source>
</reference>
<protein>
    <recommendedName>
        <fullName evidence="1">Hemerythrin-like domain-containing protein</fullName>
    </recommendedName>
</protein>